<proteinExistence type="predicted"/>
<dbReference type="Proteomes" id="UP000219612">
    <property type="component" value="Unassembled WGS sequence"/>
</dbReference>
<reference evidence="2 3" key="1">
    <citation type="submission" date="2017-09" db="EMBL/GenBank/DDBJ databases">
        <authorList>
            <person name="Ehlers B."/>
            <person name="Leendertz F.H."/>
        </authorList>
    </citation>
    <scope>NUCLEOTIDE SEQUENCE [LARGE SCALE GENOMIC DNA]</scope>
    <source>
        <strain evidence="2 3">CGMCC 4.6857</strain>
    </source>
</reference>
<organism evidence="2 3">
    <name type="scientific">Paractinoplanes atraurantiacus</name>
    <dbReference type="NCBI Taxonomy" id="1036182"/>
    <lineage>
        <taxon>Bacteria</taxon>
        <taxon>Bacillati</taxon>
        <taxon>Actinomycetota</taxon>
        <taxon>Actinomycetes</taxon>
        <taxon>Micromonosporales</taxon>
        <taxon>Micromonosporaceae</taxon>
        <taxon>Paractinoplanes</taxon>
    </lineage>
</organism>
<dbReference type="Gene3D" id="1.20.120.520">
    <property type="entry name" value="nmb1532 protein domain like"/>
    <property type="match status" value="1"/>
</dbReference>
<accession>A0A285J748</accession>
<sequence>MGSTSVDNVDSLKAYGNRLIACHHHLLEMIDDLREGGGDGLAFCAALTRHHTGEDATVFPLLAAKYASEHPDLRGFLDSLARDHEIIAGMLKDDMTREELDGLTAVLETHFIGEEKRLVALLNALAPTPRLDGGFGEGS</sequence>
<dbReference type="OrthoDB" id="8225825at2"/>
<dbReference type="Pfam" id="PF01814">
    <property type="entry name" value="Hemerythrin"/>
    <property type="match status" value="1"/>
</dbReference>
<name>A0A285J748_9ACTN</name>
<evidence type="ECO:0000313" key="3">
    <source>
        <dbReference type="Proteomes" id="UP000219612"/>
    </source>
</evidence>
<dbReference type="AlphaFoldDB" id="A0A285J748"/>
<keyword evidence="3" id="KW-1185">Reference proteome</keyword>
<evidence type="ECO:0000313" key="2">
    <source>
        <dbReference type="EMBL" id="SNY56058.1"/>
    </source>
</evidence>
<protein>
    <submittedName>
        <fullName evidence="2">Hemerythrin HHE cation binding domain-containing protein</fullName>
    </submittedName>
</protein>
<dbReference type="EMBL" id="OBDY01000017">
    <property type="protein sequence ID" value="SNY56058.1"/>
    <property type="molecule type" value="Genomic_DNA"/>
</dbReference>
<gene>
    <name evidence="2" type="ORF">SAMN05421748_11751</name>
</gene>
<dbReference type="InterPro" id="IPR012312">
    <property type="entry name" value="Hemerythrin-like"/>
</dbReference>
<feature type="domain" description="Hemerythrin-like" evidence="1">
    <location>
        <begin position="19"/>
        <end position="121"/>
    </location>
</feature>
<evidence type="ECO:0000259" key="1">
    <source>
        <dbReference type="Pfam" id="PF01814"/>
    </source>
</evidence>